<dbReference type="GO" id="GO:0007155">
    <property type="term" value="P:cell adhesion"/>
    <property type="evidence" value="ECO:0007669"/>
    <property type="project" value="TreeGrafter"/>
</dbReference>
<dbReference type="VEuPathDB" id="VectorBase:GPAI038736"/>
<dbReference type="Proteomes" id="UP000092445">
    <property type="component" value="Unassembled WGS sequence"/>
</dbReference>
<accession>A0A1B0A9Q9</accession>
<keyword evidence="4" id="KW-1185">Reference proteome</keyword>
<organism evidence="3 4">
    <name type="scientific">Glossina pallidipes</name>
    <name type="common">Tsetse fly</name>
    <dbReference type="NCBI Taxonomy" id="7398"/>
    <lineage>
        <taxon>Eukaryota</taxon>
        <taxon>Metazoa</taxon>
        <taxon>Ecdysozoa</taxon>
        <taxon>Arthropoda</taxon>
        <taxon>Hexapoda</taxon>
        <taxon>Insecta</taxon>
        <taxon>Pterygota</taxon>
        <taxon>Neoptera</taxon>
        <taxon>Endopterygota</taxon>
        <taxon>Diptera</taxon>
        <taxon>Brachycera</taxon>
        <taxon>Muscomorpha</taxon>
        <taxon>Hippoboscoidea</taxon>
        <taxon>Glossinidae</taxon>
        <taxon>Glossina</taxon>
    </lineage>
</organism>
<dbReference type="STRING" id="7398.A0A1B0A9Q9"/>
<name>A0A1B0A9Q9_GLOPL</name>
<dbReference type="PANTHER" id="PTHR10900:SF114">
    <property type="entry name" value="FAS1 DOMAIN-CONTAINING PROTEIN"/>
    <property type="match status" value="1"/>
</dbReference>
<dbReference type="PROSITE" id="PS50213">
    <property type="entry name" value="FAS1"/>
    <property type="match status" value="2"/>
</dbReference>
<dbReference type="SUPFAM" id="SSF82153">
    <property type="entry name" value="FAS1 domain"/>
    <property type="match status" value="2"/>
</dbReference>
<dbReference type="InterPro" id="IPR050904">
    <property type="entry name" value="Adhesion/Biosynth-related"/>
</dbReference>
<dbReference type="Pfam" id="PF02469">
    <property type="entry name" value="Fasciclin"/>
    <property type="match status" value="2"/>
</dbReference>
<evidence type="ECO:0000259" key="2">
    <source>
        <dbReference type="PROSITE" id="PS50213"/>
    </source>
</evidence>
<dbReference type="GO" id="GO:0005615">
    <property type="term" value="C:extracellular space"/>
    <property type="evidence" value="ECO:0007669"/>
    <property type="project" value="TreeGrafter"/>
</dbReference>
<evidence type="ECO:0000313" key="4">
    <source>
        <dbReference type="Proteomes" id="UP000092445"/>
    </source>
</evidence>
<dbReference type="AlphaFoldDB" id="A0A1B0A9Q9"/>
<dbReference type="EnsemblMetazoa" id="GPAI038736-RA">
    <property type="protein sequence ID" value="GPAI038736-PA"/>
    <property type="gene ID" value="GPAI038736"/>
</dbReference>
<feature type="domain" description="FAS1" evidence="2">
    <location>
        <begin position="204"/>
        <end position="363"/>
    </location>
</feature>
<evidence type="ECO:0000313" key="3">
    <source>
        <dbReference type="EnsemblMetazoa" id="GPAI038736-PA"/>
    </source>
</evidence>
<dbReference type="GO" id="GO:0030198">
    <property type="term" value="P:extracellular matrix organization"/>
    <property type="evidence" value="ECO:0007669"/>
    <property type="project" value="TreeGrafter"/>
</dbReference>
<reference evidence="4" key="1">
    <citation type="submission" date="2014-03" db="EMBL/GenBank/DDBJ databases">
        <authorList>
            <person name="Aksoy S."/>
            <person name="Warren W."/>
            <person name="Wilson R.K."/>
        </authorList>
    </citation>
    <scope>NUCLEOTIDE SEQUENCE [LARGE SCALE GENOMIC DNA]</scope>
    <source>
        <strain evidence="4">IAEA</strain>
    </source>
</reference>
<feature type="region of interest" description="Disordered" evidence="1">
    <location>
        <begin position="1"/>
        <end position="66"/>
    </location>
</feature>
<sequence length="434" mass="50450">MSGSQAPVKEREEVEEEEEEEEEEEVEEELGDAEEEEELDVEREEVEEEEEEEEEEEVEEEAIGHSDLRMFAQKVHTTLGDEVFFDVFNNGNYTLVVPDNNKWVESGFDKLEEGEKADVLKMHVIKTENDTKIDEAVIRAATEGMYAKFPTLSGRSKLYFDRQDGRRAFITVEGCGVNASVLTDDVHESRVFFHVIEKVLCIPTDTVAVKIRGESSFNFTRTLGNLSFFNEQLRNMDRKFTYFVPRDYAWERAAAKFPEVVKKLQMPEFNFHYLLERHLVINDKVYTMKELLEWSEENDGEIALPTLREYLHIKVEEKYIATLPDNTTNITDYILSWRTQAITVYHADVLCTNGIIHVLDFPLMEKDDFGAAATSYNINFYLHFIILMLFIGPTLPDNTGKRSSIATNLLKMFYYCNYSILVFPSYHCLSHRRT</sequence>
<dbReference type="InterPro" id="IPR036378">
    <property type="entry name" value="FAS1_dom_sf"/>
</dbReference>
<dbReference type="InterPro" id="IPR000782">
    <property type="entry name" value="FAS1_domain"/>
</dbReference>
<dbReference type="GO" id="GO:0050839">
    <property type="term" value="F:cell adhesion molecule binding"/>
    <property type="evidence" value="ECO:0007669"/>
    <property type="project" value="TreeGrafter"/>
</dbReference>
<feature type="compositionally biased region" description="Acidic residues" evidence="1">
    <location>
        <begin position="13"/>
        <end position="61"/>
    </location>
</feature>
<feature type="domain" description="FAS1" evidence="2">
    <location>
        <begin position="55"/>
        <end position="200"/>
    </location>
</feature>
<proteinExistence type="predicted"/>
<dbReference type="PANTHER" id="PTHR10900">
    <property type="entry name" value="PERIOSTIN-RELATED"/>
    <property type="match status" value="1"/>
</dbReference>
<dbReference type="GO" id="GO:0031012">
    <property type="term" value="C:extracellular matrix"/>
    <property type="evidence" value="ECO:0007669"/>
    <property type="project" value="TreeGrafter"/>
</dbReference>
<evidence type="ECO:0000256" key="1">
    <source>
        <dbReference type="SAM" id="MobiDB-lite"/>
    </source>
</evidence>
<protein>
    <recommendedName>
        <fullName evidence="2">FAS1 domain-containing protein</fullName>
    </recommendedName>
</protein>
<dbReference type="Gene3D" id="2.30.180.10">
    <property type="entry name" value="FAS1 domain"/>
    <property type="match status" value="2"/>
</dbReference>
<dbReference type="SMART" id="SM00554">
    <property type="entry name" value="FAS1"/>
    <property type="match status" value="2"/>
</dbReference>
<reference evidence="3" key="2">
    <citation type="submission" date="2020-05" db="UniProtKB">
        <authorList>
            <consortium name="EnsemblMetazoa"/>
        </authorList>
    </citation>
    <scope>IDENTIFICATION</scope>
    <source>
        <strain evidence="3">IAEA</strain>
    </source>
</reference>